<reference evidence="1 2" key="1">
    <citation type="submission" date="2023-08" db="EMBL/GenBank/DDBJ databases">
        <title>A Necator americanus chromosomal reference genome.</title>
        <authorList>
            <person name="Ilik V."/>
            <person name="Petrzelkova K.J."/>
            <person name="Pardy F."/>
            <person name="Fuh T."/>
            <person name="Niatou-Singa F.S."/>
            <person name="Gouil Q."/>
            <person name="Baker L."/>
            <person name="Ritchie M.E."/>
            <person name="Jex A.R."/>
            <person name="Gazzola D."/>
            <person name="Li H."/>
            <person name="Toshio Fujiwara R."/>
            <person name="Zhan B."/>
            <person name="Aroian R.V."/>
            <person name="Pafco B."/>
            <person name="Schwarz E.M."/>
        </authorList>
    </citation>
    <scope>NUCLEOTIDE SEQUENCE [LARGE SCALE GENOMIC DNA]</scope>
    <source>
        <strain evidence="1 2">Aroian</strain>
        <tissue evidence="1">Whole animal</tissue>
    </source>
</reference>
<dbReference type="KEGG" id="nai:NECAME_17908"/>
<keyword evidence="2" id="KW-1185">Reference proteome</keyword>
<dbReference type="Proteomes" id="UP001303046">
    <property type="component" value="Unassembled WGS sequence"/>
</dbReference>
<protein>
    <submittedName>
        <fullName evidence="1">Uncharacterized protein</fullName>
    </submittedName>
</protein>
<dbReference type="EMBL" id="JAVFWL010000004">
    <property type="protein sequence ID" value="KAK6751439.1"/>
    <property type="molecule type" value="Genomic_DNA"/>
</dbReference>
<evidence type="ECO:0000313" key="2">
    <source>
        <dbReference type="Proteomes" id="UP001303046"/>
    </source>
</evidence>
<proteinExistence type="predicted"/>
<name>A0ABR1DLY1_NECAM</name>
<accession>A0ABR1DLY1</accession>
<comment type="caution">
    <text evidence="1">The sequence shown here is derived from an EMBL/GenBank/DDBJ whole genome shotgun (WGS) entry which is preliminary data.</text>
</comment>
<dbReference type="InterPro" id="IPR045860">
    <property type="entry name" value="Snake_toxin-like_sf"/>
</dbReference>
<dbReference type="SUPFAM" id="SSF57302">
    <property type="entry name" value="Snake toxin-like"/>
    <property type="match status" value="1"/>
</dbReference>
<sequence length="108" mass="11385">MQFFILVLFVPSGILAIKCYTGLVTGNTKPTETSDCISDRCLKVTGRVSETKGAIYDCGAECLNLEGCVKTNSDSEVCCCSKNLCNSSTTLSITVLVVSAALGSIFVL</sequence>
<gene>
    <name evidence="1" type="primary">Necator_chrIV.g16355</name>
    <name evidence="1" type="ORF">RB195_003059</name>
</gene>
<dbReference type="CTD" id="25357933"/>
<evidence type="ECO:0000313" key="1">
    <source>
        <dbReference type="EMBL" id="KAK6751439.1"/>
    </source>
</evidence>
<organism evidence="1 2">
    <name type="scientific">Necator americanus</name>
    <name type="common">Human hookworm</name>
    <dbReference type="NCBI Taxonomy" id="51031"/>
    <lineage>
        <taxon>Eukaryota</taxon>
        <taxon>Metazoa</taxon>
        <taxon>Ecdysozoa</taxon>
        <taxon>Nematoda</taxon>
        <taxon>Chromadorea</taxon>
        <taxon>Rhabditida</taxon>
        <taxon>Rhabditina</taxon>
        <taxon>Rhabditomorpha</taxon>
        <taxon>Strongyloidea</taxon>
        <taxon>Ancylostomatidae</taxon>
        <taxon>Bunostominae</taxon>
        <taxon>Necator</taxon>
    </lineage>
</organism>